<evidence type="ECO:0000313" key="3">
    <source>
        <dbReference type="EMBL" id="MBD3325275.1"/>
    </source>
</evidence>
<evidence type="ECO:0000259" key="2">
    <source>
        <dbReference type="Pfam" id="PF00582"/>
    </source>
</evidence>
<comment type="similarity">
    <text evidence="1">Belongs to the universal stress protein A family.</text>
</comment>
<dbReference type="PRINTS" id="PR01438">
    <property type="entry name" value="UNVRSLSTRESS"/>
</dbReference>
<name>A0A9D5Q629_9BACT</name>
<dbReference type="CDD" id="cd00293">
    <property type="entry name" value="USP-like"/>
    <property type="match status" value="1"/>
</dbReference>
<reference evidence="3" key="1">
    <citation type="submission" date="2019-11" db="EMBL/GenBank/DDBJ databases">
        <title>Microbial mats filling the niche in hypersaline microbial mats.</title>
        <authorList>
            <person name="Wong H.L."/>
            <person name="Macleod F.I."/>
            <person name="White R.A. III"/>
            <person name="Burns B.P."/>
        </authorList>
    </citation>
    <scope>NUCLEOTIDE SEQUENCE</scope>
    <source>
        <strain evidence="3">Rbin_158</strain>
    </source>
</reference>
<comment type="caution">
    <text evidence="3">The sequence shown here is derived from an EMBL/GenBank/DDBJ whole genome shotgun (WGS) entry which is preliminary data.</text>
</comment>
<dbReference type="InterPro" id="IPR006016">
    <property type="entry name" value="UspA"/>
</dbReference>
<dbReference type="Pfam" id="PF00582">
    <property type="entry name" value="Usp"/>
    <property type="match status" value="1"/>
</dbReference>
<evidence type="ECO:0000313" key="4">
    <source>
        <dbReference type="Proteomes" id="UP000649604"/>
    </source>
</evidence>
<dbReference type="Proteomes" id="UP000649604">
    <property type="component" value="Unassembled WGS sequence"/>
</dbReference>
<proteinExistence type="inferred from homology"/>
<dbReference type="EMBL" id="WJJP01000387">
    <property type="protein sequence ID" value="MBD3325275.1"/>
    <property type="molecule type" value="Genomic_DNA"/>
</dbReference>
<dbReference type="SUPFAM" id="SSF52402">
    <property type="entry name" value="Adenine nucleotide alpha hydrolases-like"/>
    <property type="match status" value="1"/>
</dbReference>
<feature type="domain" description="UspA" evidence="2">
    <location>
        <begin position="8"/>
        <end position="144"/>
    </location>
</feature>
<dbReference type="PANTHER" id="PTHR46268">
    <property type="entry name" value="STRESS RESPONSE PROTEIN NHAX"/>
    <property type="match status" value="1"/>
</dbReference>
<protein>
    <recommendedName>
        <fullName evidence="2">UspA domain-containing protein</fullName>
    </recommendedName>
</protein>
<evidence type="ECO:0000256" key="1">
    <source>
        <dbReference type="ARBA" id="ARBA00008791"/>
    </source>
</evidence>
<dbReference type="Gene3D" id="3.40.50.620">
    <property type="entry name" value="HUPs"/>
    <property type="match status" value="1"/>
</dbReference>
<sequence>MMATANLFKKILVPADNSRYSIKAARLAMQLAQIHESQLILLHVVDTRAIETMARYGQESKEALLVKAEESGWKVLYSLEEEAVSQHVHVALLLEEGLPQRLILDAAEKYHVDLIVLGKHRKAGSRKDVITPAIIDNAECPVLIAQ</sequence>
<dbReference type="InterPro" id="IPR006015">
    <property type="entry name" value="Universal_stress_UspA"/>
</dbReference>
<dbReference type="AlphaFoldDB" id="A0A9D5Q629"/>
<dbReference type="PANTHER" id="PTHR46268:SF6">
    <property type="entry name" value="UNIVERSAL STRESS PROTEIN UP12"/>
    <property type="match status" value="1"/>
</dbReference>
<accession>A0A9D5Q629</accession>
<dbReference type="InterPro" id="IPR014729">
    <property type="entry name" value="Rossmann-like_a/b/a_fold"/>
</dbReference>
<gene>
    <name evidence="3" type="ORF">GF339_11865</name>
</gene>
<organism evidence="3 4">
    <name type="scientific">candidate division KSB3 bacterium</name>
    <dbReference type="NCBI Taxonomy" id="2044937"/>
    <lineage>
        <taxon>Bacteria</taxon>
        <taxon>candidate division KSB3</taxon>
    </lineage>
</organism>